<evidence type="ECO:0000259" key="1">
    <source>
        <dbReference type="Pfam" id="PF04233"/>
    </source>
</evidence>
<dbReference type="InterPro" id="IPR006528">
    <property type="entry name" value="Phage_head_morphogenesis_dom"/>
</dbReference>
<name>A0A8S5T7N1_9CAUD</name>
<dbReference type="EMBL" id="BK032769">
    <property type="protein sequence ID" value="DAF59356.1"/>
    <property type="molecule type" value="Genomic_DNA"/>
</dbReference>
<proteinExistence type="predicted"/>
<protein>
    <submittedName>
        <fullName evidence="2">Minor capsid protein</fullName>
    </submittedName>
</protein>
<reference evidence="2" key="1">
    <citation type="journal article" date="2021" name="Proc. Natl. Acad. Sci. U.S.A.">
        <title>A Catalog of Tens of Thousands of Viruses from Human Metagenomes Reveals Hidden Associations with Chronic Diseases.</title>
        <authorList>
            <person name="Tisza M.J."/>
            <person name="Buck C.B."/>
        </authorList>
    </citation>
    <scope>NUCLEOTIDE SEQUENCE</scope>
    <source>
        <strain evidence="2">CtQQg4</strain>
    </source>
</reference>
<feature type="domain" description="Phage head morphogenesis" evidence="1">
    <location>
        <begin position="193"/>
        <end position="299"/>
    </location>
</feature>
<evidence type="ECO:0000313" key="2">
    <source>
        <dbReference type="EMBL" id="DAF59356.1"/>
    </source>
</evidence>
<organism evidence="2">
    <name type="scientific">Myoviridae sp. ctQQg4</name>
    <dbReference type="NCBI Taxonomy" id="2827686"/>
    <lineage>
        <taxon>Viruses</taxon>
        <taxon>Duplodnaviria</taxon>
        <taxon>Heunggongvirae</taxon>
        <taxon>Uroviricota</taxon>
        <taxon>Caudoviricetes</taxon>
    </lineage>
</organism>
<dbReference type="Pfam" id="PF04233">
    <property type="entry name" value="Phage_Mu_F"/>
    <property type="match status" value="1"/>
</dbReference>
<sequence length="333" mass="39288">MTYWEERFLNLKERGLNTANETYEDLTSIYAYSLEKYENQIAGFIQRYANNNRIDLADARKQLSARELKAFKLTLQQYVKLAQQKDLSPKQIRLLENASIRARLTRLEELWIHTSQFVELLAAQQHTNINDALNKVFTSTYYEAAYITQQLQGQYQTFRQVPKKAIQEAINTPWLESNFSDRIWDRRDKLILKLQQEITRSFISSEPTERITERIAESFDTDLHQARRLVETEVAYVQELALNQTFKELNVDKYQILATLDTHTSSVCRHLDKKIIDRKDFKPGVTSPPFHPHCRSTMIPYVGELMGRSARIDGKSQYIDDMTYEEWHKEYVK</sequence>
<accession>A0A8S5T7N1</accession>
<dbReference type="NCBIfam" id="TIGR01641">
    <property type="entry name" value="phageSPP1_gp7"/>
    <property type="match status" value="1"/>
</dbReference>